<dbReference type="PROSITE" id="PS50014">
    <property type="entry name" value="BROMODOMAIN_2"/>
    <property type="match status" value="1"/>
</dbReference>
<dbReference type="InterPro" id="IPR051831">
    <property type="entry name" value="Bromodomain_contain_prot"/>
</dbReference>
<feature type="compositionally biased region" description="Basic and acidic residues" evidence="3">
    <location>
        <begin position="674"/>
        <end position="683"/>
    </location>
</feature>
<feature type="compositionally biased region" description="Acidic residues" evidence="3">
    <location>
        <begin position="198"/>
        <end position="211"/>
    </location>
</feature>
<dbReference type="OrthoDB" id="21449at2759"/>
<dbReference type="AlphaFoldDB" id="A0A9P5YCJ5"/>
<feature type="compositionally biased region" description="Basic residues" evidence="3">
    <location>
        <begin position="405"/>
        <end position="419"/>
    </location>
</feature>
<dbReference type="CDD" id="cd04369">
    <property type="entry name" value="Bromodomain"/>
    <property type="match status" value="1"/>
</dbReference>
<reference evidence="5" key="1">
    <citation type="submission" date="2020-11" db="EMBL/GenBank/DDBJ databases">
        <authorList>
            <consortium name="DOE Joint Genome Institute"/>
            <person name="Ahrendt S."/>
            <person name="Riley R."/>
            <person name="Andreopoulos W."/>
            <person name="Labutti K."/>
            <person name="Pangilinan J."/>
            <person name="Ruiz-Duenas F.J."/>
            <person name="Barrasa J.M."/>
            <person name="Sanchez-Garcia M."/>
            <person name="Camarero S."/>
            <person name="Miyauchi S."/>
            <person name="Serrano A."/>
            <person name="Linde D."/>
            <person name="Babiker R."/>
            <person name="Drula E."/>
            <person name="Ayuso-Fernandez I."/>
            <person name="Pacheco R."/>
            <person name="Padilla G."/>
            <person name="Ferreira P."/>
            <person name="Barriuso J."/>
            <person name="Kellner H."/>
            <person name="Castanera R."/>
            <person name="Alfaro M."/>
            <person name="Ramirez L."/>
            <person name="Pisabarro A.G."/>
            <person name="Kuo A."/>
            <person name="Tritt A."/>
            <person name="Lipzen A."/>
            <person name="He G."/>
            <person name="Yan M."/>
            <person name="Ng V."/>
            <person name="Cullen D."/>
            <person name="Martin F."/>
            <person name="Rosso M.-N."/>
            <person name="Henrissat B."/>
            <person name="Hibbett D."/>
            <person name="Martinez A.T."/>
            <person name="Grigoriev I.V."/>
        </authorList>
    </citation>
    <scope>NUCLEOTIDE SEQUENCE</scope>
    <source>
        <strain evidence="5">CBS 247.69</strain>
    </source>
</reference>
<evidence type="ECO:0000259" key="4">
    <source>
        <dbReference type="PROSITE" id="PS50014"/>
    </source>
</evidence>
<accession>A0A9P5YCJ5</accession>
<sequence length="842" mass="92752">MPVSESFSPDYHGSEASQIGILRPSGSGSSGLKLVLPALKNLKPIKAGKKLKRNASAVQGEYGVQEEEKKAPRPVKLKPLKEVLTKLIAQIKKKDDYAFFLKPVDVSQTPGYSDIVKRPMDLGTMTVKVNKGKYRSLEEFASDLRLVTSNAKLFNPPGTIYYTEAEKIEAWSLDHIAKAAPTVIQYETDWNIDIEKEEEGQNINIDDDDDDHNVGTPMDVDEPAPGGRSPSVASEIRPGTQRRGVRGPYKKSAIATTSSALSESIDAEGRLPGSREGLATFPPGSDWAKTMVALKLKGKRYRTKKERMRIEKEGPPLLADGSLDYTEMEDPFSVLSALAPDPLSRPYLAPLHPPLFRPVDTTYDPSSSQSQPPQPPPPYPTSINLPLDHSFPTIPPATSAPSVSKQRRHWVITRNVARAKARDKDDDQEPPDAPSWKTPREAHATDFGSFALLAGAIEDEMRRRQVGGYEGEEEEKVLEAIKESLDMETATGNAPTPDHGIGKTEYWNTERAADAEGYIRDVVYGGVTGLAYVRSLAEFVTTEQRQVGEPGPGSNSGSGLGMPLATWVEKNLVDPLTDGRHSLLRETAQQLIAQRSSNGESLDIVKQELQLEGVSAQVAKSLYVYPPATVALSALRQIRTHKIDMGALIKTPEELFLSEEEWFGKIFRERRKPRGEEPRKVSEEFEVEEPEKTWMDIDPSTKDKTGVGQDSDYELEGPEELNEVLDYVAGVIVSLDRTIRDQRPSSTPVTKGIGQEFRGFSSKALESDCEGQEKAEDGKNDIADRDGTLSVSETLEDPVLRNLRLNLLALAKRAPLDTIARLPKDLVPEHIRHFVPTLGASG</sequence>
<feature type="region of interest" description="Disordered" evidence="3">
    <location>
        <begin position="673"/>
        <end position="711"/>
    </location>
</feature>
<evidence type="ECO:0000256" key="2">
    <source>
        <dbReference type="PROSITE-ProRule" id="PRU00035"/>
    </source>
</evidence>
<dbReference type="InterPro" id="IPR001487">
    <property type="entry name" value="Bromodomain"/>
</dbReference>
<dbReference type="GO" id="GO:0006357">
    <property type="term" value="P:regulation of transcription by RNA polymerase II"/>
    <property type="evidence" value="ECO:0007669"/>
    <property type="project" value="TreeGrafter"/>
</dbReference>
<dbReference type="Gene3D" id="1.20.920.10">
    <property type="entry name" value="Bromodomain-like"/>
    <property type="match status" value="1"/>
</dbReference>
<evidence type="ECO:0000313" key="6">
    <source>
        <dbReference type="Proteomes" id="UP000807353"/>
    </source>
</evidence>
<dbReference type="PANTHER" id="PTHR22881:SF27">
    <property type="entry name" value="BROMODOMAIN CONTAINING 7_9"/>
    <property type="match status" value="1"/>
</dbReference>
<evidence type="ECO:0000256" key="1">
    <source>
        <dbReference type="ARBA" id="ARBA00023117"/>
    </source>
</evidence>
<dbReference type="GO" id="GO:0005634">
    <property type="term" value="C:nucleus"/>
    <property type="evidence" value="ECO:0007669"/>
    <property type="project" value="TreeGrafter"/>
</dbReference>
<feature type="region of interest" description="Disordered" evidence="3">
    <location>
        <begin position="198"/>
        <end position="278"/>
    </location>
</feature>
<feature type="region of interest" description="Disordered" evidence="3">
    <location>
        <begin position="356"/>
        <end position="442"/>
    </location>
</feature>
<dbReference type="SUPFAM" id="SSF47370">
    <property type="entry name" value="Bromodomain"/>
    <property type="match status" value="1"/>
</dbReference>
<evidence type="ECO:0000313" key="5">
    <source>
        <dbReference type="EMBL" id="KAF9467493.1"/>
    </source>
</evidence>
<dbReference type="Pfam" id="PF00439">
    <property type="entry name" value="Bromodomain"/>
    <property type="match status" value="1"/>
</dbReference>
<dbReference type="GO" id="GO:0006325">
    <property type="term" value="P:chromatin organization"/>
    <property type="evidence" value="ECO:0007669"/>
    <property type="project" value="UniProtKB-ARBA"/>
</dbReference>
<dbReference type="PANTHER" id="PTHR22881">
    <property type="entry name" value="BROMODOMAIN CONTAINING PROTEIN"/>
    <property type="match status" value="1"/>
</dbReference>
<dbReference type="Proteomes" id="UP000807353">
    <property type="component" value="Unassembled WGS sequence"/>
</dbReference>
<feature type="compositionally biased region" description="Basic and acidic residues" evidence="3">
    <location>
        <begin position="690"/>
        <end position="705"/>
    </location>
</feature>
<gene>
    <name evidence="5" type="ORF">BDZ94DRAFT_1155732</name>
</gene>
<keyword evidence="1 2" id="KW-0103">Bromodomain</keyword>
<dbReference type="EMBL" id="MU150236">
    <property type="protein sequence ID" value="KAF9467493.1"/>
    <property type="molecule type" value="Genomic_DNA"/>
</dbReference>
<feature type="region of interest" description="Disordered" evidence="3">
    <location>
        <begin position="1"/>
        <end position="22"/>
    </location>
</feature>
<dbReference type="SMART" id="SM00297">
    <property type="entry name" value="BROMO"/>
    <property type="match status" value="1"/>
</dbReference>
<dbReference type="PRINTS" id="PR00503">
    <property type="entry name" value="BROMODOMAIN"/>
</dbReference>
<name>A0A9P5YCJ5_9AGAR</name>
<protein>
    <recommendedName>
        <fullName evidence="4">Bromo domain-containing protein</fullName>
    </recommendedName>
</protein>
<organism evidence="5 6">
    <name type="scientific">Collybia nuda</name>
    <dbReference type="NCBI Taxonomy" id="64659"/>
    <lineage>
        <taxon>Eukaryota</taxon>
        <taxon>Fungi</taxon>
        <taxon>Dikarya</taxon>
        <taxon>Basidiomycota</taxon>
        <taxon>Agaricomycotina</taxon>
        <taxon>Agaricomycetes</taxon>
        <taxon>Agaricomycetidae</taxon>
        <taxon>Agaricales</taxon>
        <taxon>Tricholomatineae</taxon>
        <taxon>Clitocybaceae</taxon>
        <taxon>Collybia</taxon>
    </lineage>
</organism>
<evidence type="ECO:0000256" key="3">
    <source>
        <dbReference type="SAM" id="MobiDB-lite"/>
    </source>
</evidence>
<dbReference type="InterPro" id="IPR036427">
    <property type="entry name" value="Bromodomain-like_sf"/>
</dbReference>
<proteinExistence type="predicted"/>
<feature type="compositionally biased region" description="Low complexity" evidence="3">
    <location>
        <begin position="360"/>
        <end position="371"/>
    </location>
</feature>
<keyword evidence="6" id="KW-1185">Reference proteome</keyword>
<feature type="domain" description="Bromo" evidence="4">
    <location>
        <begin position="92"/>
        <end position="162"/>
    </location>
</feature>
<comment type="caution">
    <text evidence="5">The sequence shown here is derived from an EMBL/GenBank/DDBJ whole genome shotgun (WGS) entry which is preliminary data.</text>
</comment>